<dbReference type="InterPro" id="IPR017930">
    <property type="entry name" value="Myb_dom"/>
</dbReference>
<dbReference type="PANTHER" id="PTHR46621:SF1">
    <property type="entry name" value="SNRNA-ACTIVATING PROTEIN COMPLEX SUBUNIT 4"/>
    <property type="match status" value="1"/>
</dbReference>
<feature type="domain" description="HTH myb-type" evidence="6">
    <location>
        <begin position="128"/>
        <end position="178"/>
    </location>
</feature>
<keyword evidence="8" id="KW-1185">Reference proteome</keyword>
<evidence type="ECO:0000256" key="2">
    <source>
        <dbReference type="ARBA" id="ARBA00023125"/>
    </source>
</evidence>
<evidence type="ECO:0000313" key="8">
    <source>
        <dbReference type="Proteomes" id="UP001470230"/>
    </source>
</evidence>
<proteinExistence type="predicted"/>
<dbReference type="CDD" id="cd00167">
    <property type="entry name" value="SANT"/>
    <property type="match status" value="2"/>
</dbReference>
<sequence length="234" mass="27510">MKAFPQPNQTSPVLNLNHYQKNFAQQIGYTATLFQHFNPYPKNHNINPDFLKSVLNSLKKSDGDATANTKTKNKKEYKKFSIFEDMQLKMIVNRLGPKNWTDISSLMPNKTAKQCRDRYMNYLAPGIVHAKWTREEDIFLAQKFREFGPCWSKIQKFFPYRTSNSIKNRYLYTVSKKINKKPPSSDSSNIKTGENEEPNFEIFNQNQGIAEIQDFDFQNLEEDENELDLFFDDF</sequence>
<gene>
    <name evidence="7" type="ORF">M9Y10_030875</name>
</gene>
<dbReference type="InterPro" id="IPR001005">
    <property type="entry name" value="SANT/Myb"/>
</dbReference>
<comment type="caution">
    <text evidence="7">The sequence shown here is derived from an EMBL/GenBank/DDBJ whole genome shotgun (WGS) entry which is preliminary data.</text>
</comment>
<evidence type="ECO:0008006" key="9">
    <source>
        <dbReference type="Google" id="ProtNLM"/>
    </source>
</evidence>
<name>A0ABR2H285_9EUKA</name>
<keyword evidence="4" id="KW-0539">Nucleus</keyword>
<accession>A0ABR2H285</accession>
<organism evidence="7 8">
    <name type="scientific">Tritrichomonas musculus</name>
    <dbReference type="NCBI Taxonomy" id="1915356"/>
    <lineage>
        <taxon>Eukaryota</taxon>
        <taxon>Metamonada</taxon>
        <taxon>Parabasalia</taxon>
        <taxon>Tritrichomonadida</taxon>
        <taxon>Tritrichomonadidae</taxon>
        <taxon>Tritrichomonas</taxon>
    </lineage>
</organism>
<evidence type="ECO:0000256" key="1">
    <source>
        <dbReference type="ARBA" id="ARBA00023015"/>
    </source>
</evidence>
<dbReference type="EMBL" id="JAPFFF010000047">
    <property type="protein sequence ID" value="KAK8840319.1"/>
    <property type="molecule type" value="Genomic_DNA"/>
</dbReference>
<dbReference type="PANTHER" id="PTHR46621">
    <property type="entry name" value="SNRNA-ACTIVATING PROTEIN COMPLEX SUBUNIT 4"/>
    <property type="match status" value="1"/>
</dbReference>
<dbReference type="Proteomes" id="UP001470230">
    <property type="component" value="Unassembled WGS sequence"/>
</dbReference>
<keyword evidence="3" id="KW-0804">Transcription</keyword>
<feature type="domain" description="HTH myb-type" evidence="6">
    <location>
        <begin position="84"/>
        <end position="127"/>
    </location>
</feature>
<dbReference type="InterPro" id="IPR051575">
    <property type="entry name" value="Myb-like_DNA-bd"/>
</dbReference>
<reference evidence="7 8" key="1">
    <citation type="submission" date="2024-04" db="EMBL/GenBank/DDBJ databases">
        <title>Tritrichomonas musculus Genome.</title>
        <authorList>
            <person name="Alves-Ferreira E."/>
            <person name="Grigg M."/>
            <person name="Lorenzi H."/>
            <person name="Galac M."/>
        </authorList>
    </citation>
    <scope>NUCLEOTIDE SEQUENCE [LARGE SCALE GENOMIC DNA]</scope>
    <source>
        <strain evidence="7 8">EAF2021</strain>
    </source>
</reference>
<feature type="domain" description="Myb-like" evidence="5">
    <location>
        <begin position="124"/>
        <end position="174"/>
    </location>
</feature>
<evidence type="ECO:0000259" key="6">
    <source>
        <dbReference type="PROSITE" id="PS51294"/>
    </source>
</evidence>
<feature type="domain" description="Myb-like" evidence="5">
    <location>
        <begin position="72"/>
        <end position="123"/>
    </location>
</feature>
<keyword evidence="2" id="KW-0238">DNA-binding</keyword>
<dbReference type="SMART" id="SM00717">
    <property type="entry name" value="SANT"/>
    <property type="match status" value="2"/>
</dbReference>
<dbReference type="Pfam" id="PF00249">
    <property type="entry name" value="Myb_DNA-binding"/>
    <property type="match status" value="2"/>
</dbReference>
<dbReference type="Gene3D" id="1.10.10.60">
    <property type="entry name" value="Homeodomain-like"/>
    <property type="match status" value="2"/>
</dbReference>
<keyword evidence="1" id="KW-0805">Transcription regulation</keyword>
<dbReference type="PROSITE" id="PS50090">
    <property type="entry name" value="MYB_LIKE"/>
    <property type="match status" value="2"/>
</dbReference>
<evidence type="ECO:0000259" key="5">
    <source>
        <dbReference type="PROSITE" id="PS50090"/>
    </source>
</evidence>
<evidence type="ECO:0000313" key="7">
    <source>
        <dbReference type="EMBL" id="KAK8840319.1"/>
    </source>
</evidence>
<protein>
    <recommendedName>
        <fullName evidence="9">Myb-like DNA-binding domain containing protein</fullName>
    </recommendedName>
</protein>
<dbReference type="PROSITE" id="PS51294">
    <property type="entry name" value="HTH_MYB"/>
    <property type="match status" value="2"/>
</dbReference>
<evidence type="ECO:0000256" key="3">
    <source>
        <dbReference type="ARBA" id="ARBA00023163"/>
    </source>
</evidence>
<evidence type="ECO:0000256" key="4">
    <source>
        <dbReference type="ARBA" id="ARBA00023242"/>
    </source>
</evidence>
<dbReference type="InterPro" id="IPR009057">
    <property type="entry name" value="Homeodomain-like_sf"/>
</dbReference>
<dbReference type="SUPFAM" id="SSF46689">
    <property type="entry name" value="Homeodomain-like"/>
    <property type="match status" value="1"/>
</dbReference>